<feature type="transmembrane region" description="Helical" evidence="8">
    <location>
        <begin position="32"/>
        <end position="51"/>
    </location>
</feature>
<evidence type="ECO:0000313" key="10">
    <source>
        <dbReference type="EMBL" id="KAK4379100.1"/>
    </source>
</evidence>
<name>A0AAE1T0G9_9SOLA</name>
<dbReference type="GO" id="GO:0008017">
    <property type="term" value="F:microtubule binding"/>
    <property type="evidence" value="ECO:0007669"/>
    <property type="project" value="InterPro"/>
</dbReference>
<dbReference type="PANTHER" id="PTHR46372:SF6">
    <property type="entry name" value="PROTEIN WVD2-LIKE 1"/>
    <property type="match status" value="1"/>
</dbReference>
<keyword evidence="3" id="KW-0963">Cytoplasm</keyword>
<keyword evidence="8" id="KW-1133">Transmembrane helix</keyword>
<keyword evidence="6" id="KW-0175">Coiled coil</keyword>
<sequence>MDLSILVHRNKYSSDFHDTFAFHNFQNIPVDLNSFIFLSGFVMYALGFTYFPSSVMGRDVTGLSATEKRAIVKPNGAIHGAVHVAPRIAKERVEAKDYEAEDHNTAKGTHEEESHEKQDVLSVKSTNCEPDTIETKLTKIEAVKSSEKKLASPMKTSSDSAAATEILAPLFLNSSGNESENHENGTQTVDADSNCSSKFNDLHSPMTSKKLHETSPMMSRKLRIQDEDDNWSLASSTAASVRTVKSKITVPVAPSFKCSERSARRKEYYTKLEEKHKALEAEKQEYLARMKEEEEAAMKQLRKSMTYRANPVPNFYREGPPPKPELKKLPVTRAKSPNLTRRKSCSDAVTATPEEKKPCAKARHSIGVYKQGSTTPTTPKSRDRVSGRNSNGTTPKAKEPTKLVKAKKGSPLKEMKETPIKEIKETPTAESNANPTEETEEAPIKEIEEASFKEIKEIPVLETKEASNTMTEQMAEDTAVAQS</sequence>
<dbReference type="GO" id="GO:0000226">
    <property type="term" value="P:microtubule cytoskeleton organization"/>
    <property type="evidence" value="ECO:0007669"/>
    <property type="project" value="InterPro"/>
</dbReference>
<feature type="compositionally biased region" description="Polar residues" evidence="7">
    <location>
        <begin position="186"/>
        <end position="198"/>
    </location>
</feature>
<dbReference type="Pfam" id="PF06886">
    <property type="entry name" value="TPX2"/>
    <property type="match status" value="1"/>
</dbReference>
<feature type="compositionally biased region" description="Basic and acidic residues" evidence="7">
    <location>
        <begin position="97"/>
        <end position="119"/>
    </location>
</feature>
<evidence type="ECO:0000256" key="2">
    <source>
        <dbReference type="ARBA" id="ARBA00005885"/>
    </source>
</evidence>
<dbReference type="EMBL" id="JAVYJV010000001">
    <property type="protein sequence ID" value="KAK4379100.1"/>
    <property type="molecule type" value="Genomic_DNA"/>
</dbReference>
<evidence type="ECO:0000256" key="3">
    <source>
        <dbReference type="ARBA" id="ARBA00022490"/>
    </source>
</evidence>
<comment type="caution">
    <text evidence="10">The sequence shown here is derived from an EMBL/GenBank/DDBJ whole genome shotgun (WGS) entry which is preliminary data.</text>
</comment>
<keyword evidence="4" id="KW-0493">Microtubule</keyword>
<feature type="compositionally biased region" description="Basic and acidic residues" evidence="7">
    <location>
        <begin position="411"/>
        <end position="427"/>
    </location>
</feature>
<comment type="subcellular location">
    <subcellularLocation>
        <location evidence="1">Cytoplasm</location>
        <location evidence="1">Cytoskeleton</location>
    </subcellularLocation>
</comment>
<keyword evidence="8" id="KW-0812">Transmembrane</keyword>
<reference evidence="10" key="1">
    <citation type="submission" date="2023-12" db="EMBL/GenBank/DDBJ databases">
        <title>Genome assembly of Anisodus tanguticus.</title>
        <authorList>
            <person name="Wang Y.-J."/>
        </authorList>
    </citation>
    <scope>NUCLEOTIDE SEQUENCE</scope>
    <source>
        <strain evidence="10">KB-2021</strain>
        <tissue evidence="10">Leaf</tissue>
    </source>
</reference>
<evidence type="ECO:0000256" key="6">
    <source>
        <dbReference type="SAM" id="Coils"/>
    </source>
</evidence>
<feature type="compositionally biased region" description="Basic and acidic residues" evidence="7">
    <location>
        <begin position="442"/>
        <end position="465"/>
    </location>
</feature>
<evidence type="ECO:0000256" key="8">
    <source>
        <dbReference type="SAM" id="Phobius"/>
    </source>
</evidence>
<comment type="similarity">
    <text evidence="2">Belongs to the TPX2 family.</text>
</comment>
<evidence type="ECO:0000256" key="7">
    <source>
        <dbReference type="SAM" id="MobiDB-lite"/>
    </source>
</evidence>
<feature type="domain" description="TPX2 C-terminal" evidence="9">
    <location>
        <begin position="255"/>
        <end position="324"/>
    </location>
</feature>
<gene>
    <name evidence="10" type="ORF">RND71_000962</name>
</gene>
<dbReference type="InterPro" id="IPR027329">
    <property type="entry name" value="TPX2_C"/>
</dbReference>
<dbReference type="GO" id="GO:0005874">
    <property type="term" value="C:microtubule"/>
    <property type="evidence" value="ECO:0007669"/>
    <property type="project" value="UniProtKB-KW"/>
</dbReference>
<keyword evidence="8" id="KW-0472">Membrane</keyword>
<feature type="region of interest" description="Disordered" evidence="7">
    <location>
        <begin position="312"/>
        <end position="483"/>
    </location>
</feature>
<evidence type="ECO:0000256" key="4">
    <source>
        <dbReference type="ARBA" id="ARBA00022701"/>
    </source>
</evidence>
<dbReference type="InterPro" id="IPR044806">
    <property type="entry name" value="WVD2/WDL1-4"/>
</dbReference>
<dbReference type="PANTHER" id="PTHR46372">
    <property type="entry name" value="PROTEIN WVD2-LIKE 3"/>
    <property type="match status" value="1"/>
</dbReference>
<proteinExistence type="inferred from homology"/>
<evidence type="ECO:0000313" key="11">
    <source>
        <dbReference type="Proteomes" id="UP001291623"/>
    </source>
</evidence>
<keyword evidence="5" id="KW-0206">Cytoskeleton</keyword>
<feature type="region of interest" description="Disordered" evidence="7">
    <location>
        <begin position="174"/>
        <end position="198"/>
    </location>
</feature>
<keyword evidence="11" id="KW-1185">Reference proteome</keyword>
<feature type="coiled-coil region" evidence="6">
    <location>
        <begin position="265"/>
        <end position="303"/>
    </location>
</feature>
<protein>
    <recommendedName>
        <fullName evidence="9">TPX2 C-terminal domain-containing protein</fullName>
    </recommendedName>
</protein>
<organism evidence="10 11">
    <name type="scientific">Anisodus tanguticus</name>
    <dbReference type="NCBI Taxonomy" id="243964"/>
    <lineage>
        <taxon>Eukaryota</taxon>
        <taxon>Viridiplantae</taxon>
        <taxon>Streptophyta</taxon>
        <taxon>Embryophyta</taxon>
        <taxon>Tracheophyta</taxon>
        <taxon>Spermatophyta</taxon>
        <taxon>Magnoliopsida</taxon>
        <taxon>eudicotyledons</taxon>
        <taxon>Gunneridae</taxon>
        <taxon>Pentapetalae</taxon>
        <taxon>asterids</taxon>
        <taxon>lamiids</taxon>
        <taxon>Solanales</taxon>
        <taxon>Solanaceae</taxon>
        <taxon>Solanoideae</taxon>
        <taxon>Hyoscyameae</taxon>
        <taxon>Anisodus</taxon>
    </lineage>
</organism>
<evidence type="ECO:0000259" key="9">
    <source>
        <dbReference type="Pfam" id="PF06886"/>
    </source>
</evidence>
<evidence type="ECO:0000256" key="1">
    <source>
        <dbReference type="ARBA" id="ARBA00004245"/>
    </source>
</evidence>
<accession>A0AAE1T0G9</accession>
<feature type="region of interest" description="Disordered" evidence="7">
    <location>
        <begin position="97"/>
        <end position="122"/>
    </location>
</feature>
<evidence type="ECO:0000256" key="5">
    <source>
        <dbReference type="ARBA" id="ARBA00023212"/>
    </source>
</evidence>
<dbReference type="AlphaFoldDB" id="A0AAE1T0G9"/>
<dbReference type="Proteomes" id="UP001291623">
    <property type="component" value="Unassembled WGS sequence"/>
</dbReference>